<name>A0A5B0DP14_9HYPH</name>
<evidence type="ECO:0000259" key="3">
    <source>
        <dbReference type="Pfam" id="PF09832"/>
    </source>
</evidence>
<keyword evidence="2" id="KW-0732">Signal</keyword>
<feature type="region of interest" description="Disordered" evidence="1">
    <location>
        <begin position="39"/>
        <end position="59"/>
    </location>
</feature>
<feature type="domain" description="DUF2059" evidence="3">
    <location>
        <begin position="115"/>
        <end position="155"/>
    </location>
</feature>
<organism evidence="4 5">
    <name type="scientific">Aureimonas fodinaquatilis</name>
    <dbReference type="NCBI Taxonomy" id="2565783"/>
    <lineage>
        <taxon>Bacteria</taxon>
        <taxon>Pseudomonadati</taxon>
        <taxon>Pseudomonadota</taxon>
        <taxon>Alphaproteobacteria</taxon>
        <taxon>Hyphomicrobiales</taxon>
        <taxon>Aurantimonadaceae</taxon>
        <taxon>Aureimonas</taxon>
    </lineage>
</organism>
<feature type="chain" id="PRO_5022954616" evidence="2">
    <location>
        <begin position="29"/>
        <end position="296"/>
    </location>
</feature>
<sequence>MRMCKTPRAFLAGFAALFVANAAQPALALLAVQNDSQQSRAQLQKHQNPTANGPENFLEASGSERSLFPHLIGLRQTMVHTIDRAAAFASTFPDLPPELVSAWERAIRATFDPETMVAHAITLFASEMTRAEEQEVIAFFQTDVGKRLKNARQAFRERPVETPEGALLREEAMAQSDPTRHAYYAKLGAIIQGEPDIARIRFLSAALWQAIHGETASDADIETLTATVALPDSGTIFAMQLLPEMTDGDLAAILDFFQSTAGHQLAQIEAGMSLSALEAQKEELSKHVEREANLTR</sequence>
<proteinExistence type="predicted"/>
<keyword evidence="5" id="KW-1185">Reference proteome</keyword>
<feature type="compositionally biased region" description="Polar residues" evidence="1">
    <location>
        <begin position="39"/>
        <end position="53"/>
    </location>
</feature>
<evidence type="ECO:0000313" key="5">
    <source>
        <dbReference type="Proteomes" id="UP000324738"/>
    </source>
</evidence>
<dbReference type="AlphaFoldDB" id="A0A5B0DP14"/>
<dbReference type="InterPro" id="IPR018637">
    <property type="entry name" value="DUF2059"/>
</dbReference>
<protein>
    <submittedName>
        <fullName evidence="4">DUF2059 domain-containing protein</fullName>
    </submittedName>
</protein>
<accession>A0A5B0DP14</accession>
<evidence type="ECO:0000256" key="2">
    <source>
        <dbReference type="SAM" id="SignalP"/>
    </source>
</evidence>
<feature type="signal peptide" evidence="2">
    <location>
        <begin position="1"/>
        <end position="28"/>
    </location>
</feature>
<dbReference type="EMBL" id="VTWH01000006">
    <property type="protein sequence ID" value="KAA0968143.1"/>
    <property type="molecule type" value="Genomic_DNA"/>
</dbReference>
<dbReference type="Pfam" id="PF09832">
    <property type="entry name" value="DUF2059"/>
    <property type="match status" value="1"/>
</dbReference>
<evidence type="ECO:0000313" key="4">
    <source>
        <dbReference type="EMBL" id="KAA0968143.1"/>
    </source>
</evidence>
<dbReference type="Proteomes" id="UP000324738">
    <property type="component" value="Unassembled WGS sequence"/>
</dbReference>
<dbReference type="OrthoDB" id="5327699at2"/>
<evidence type="ECO:0000256" key="1">
    <source>
        <dbReference type="SAM" id="MobiDB-lite"/>
    </source>
</evidence>
<comment type="caution">
    <text evidence="4">The sequence shown here is derived from an EMBL/GenBank/DDBJ whole genome shotgun (WGS) entry which is preliminary data.</text>
</comment>
<gene>
    <name evidence="4" type="ORF">FPY71_17590</name>
</gene>
<dbReference type="RefSeq" id="WP_149301661.1">
    <property type="nucleotide sequence ID" value="NZ_VTWH01000006.1"/>
</dbReference>
<reference evidence="4 5" key="1">
    <citation type="submission" date="2019-08" db="EMBL/GenBank/DDBJ databases">
        <title>Aureimonas fodiniaquatilis sp. nov., isolated from a coal mine wastewater.</title>
        <authorList>
            <person name="Kim W."/>
        </authorList>
    </citation>
    <scope>NUCLEOTIDE SEQUENCE [LARGE SCALE GENOMIC DNA]</scope>
    <source>
        <strain evidence="4 5">CAU 1482</strain>
    </source>
</reference>